<name>A0A450WHL5_9GAMM</name>
<reference evidence="1" key="1">
    <citation type="submission" date="2019-02" db="EMBL/GenBank/DDBJ databases">
        <authorList>
            <person name="Gruber-Vodicka R. H."/>
            <person name="Seah K. B. B."/>
        </authorList>
    </citation>
    <scope>NUCLEOTIDE SEQUENCE</scope>
    <source>
        <strain evidence="1">BECK_S313</strain>
    </source>
</reference>
<evidence type="ECO:0000313" key="1">
    <source>
        <dbReference type="EMBL" id="VFK16524.1"/>
    </source>
</evidence>
<accession>A0A450WHL5</accession>
<dbReference type="InterPro" id="IPR043019">
    <property type="entry name" value="GrlR_sf"/>
</dbReference>
<dbReference type="EMBL" id="CAADFK010000097">
    <property type="protein sequence ID" value="VFK16524.1"/>
    <property type="molecule type" value="Genomic_DNA"/>
</dbReference>
<gene>
    <name evidence="1" type="ORF">BECKLPF1236B_GA0070989_10973</name>
</gene>
<dbReference type="Gene3D" id="2.40.128.380">
    <property type="entry name" value="T3SS negative regulator GrlR"/>
    <property type="match status" value="1"/>
</dbReference>
<sequence>MSNILNGLWTVAFETTMDRYGRGVVVIDNHRVLGGDEGYYYSGTCNITENKLDIDLMIIRYSPNDISVFGNLDHFRLKINGQFDEREFTAKGNIPNIPEISDMGIIIRGTKKEDLA</sequence>
<organism evidence="1">
    <name type="scientific">Candidatus Kentrum sp. LPFa</name>
    <dbReference type="NCBI Taxonomy" id="2126335"/>
    <lineage>
        <taxon>Bacteria</taxon>
        <taxon>Pseudomonadati</taxon>
        <taxon>Pseudomonadota</taxon>
        <taxon>Gammaproteobacteria</taxon>
        <taxon>Candidatus Kentrum</taxon>
    </lineage>
</organism>
<proteinExistence type="predicted"/>
<dbReference type="AlphaFoldDB" id="A0A450WHL5"/>
<protein>
    <submittedName>
        <fullName evidence="1">T3SS negative regulator,GrlR</fullName>
    </submittedName>
</protein>